<evidence type="ECO:0000313" key="1">
    <source>
        <dbReference type="EMBL" id="CNT74963.1"/>
    </source>
</evidence>
<dbReference type="AlphaFoldDB" id="A0A655BTE5"/>
<dbReference type="EMBL" id="CQPA01000004">
    <property type="protein sequence ID" value="CNT74963.1"/>
    <property type="molecule type" value="Genomic_DNA"/>
</dbReference>
<accession>A0A655BTE5</accession>
<gene>
    <name evidence="1" type="ORF">ERS008198_00913</name>
</gene>
<proteinExistence type="predicted"/>
<reference evidence="1 2" key="1">
    <citation type="submission" date="2015-03" db="EMBL/GenBank/DDBJ databases">
        <authorList>
            <consortium name="Pathogen Informatics"/>
        </authorList>
    </citation>
    <scope>NUCLEOTIDE SEQUENCE [LARGE SCALE GENOMIC DNA]</scope>
    <source>
        <strain evidence="1 2">A1104</strain>
    </source>
</reference>
<evidence type="ECO:0000313" key="2">
    <source>
        <dbReference type="Proteomes" id="UP000041314"/>
    </source>
</evidence>
<name>A0A655BTE5_SALET</name>
<organism evidence="1 2">
    <name type="scientific">Salmonella enterica subsp. enterica serovar Bovismorbificans</name>
    <dbReference type="NCBI Taxonomy" id="58097"/>
    <lineage>
        <taxon>Bacteria</taxon>
        <taxon>Pseudomonadati</taxon>
        <taxon>Pseudomonadota</taxon>
        <taxon>Gammaproteobacteria</taxon>
        <taxon>Enterobacterales</taxon>
        <taxon>Enterobacteriaceae</taxon>
        <taxon>Salmonella</taxon>
    </lineage>
</organism>
<protein>
    <submittedName>
        <fullName evidence="1">Uncharacterized protein</fullName>
    </submittedName>
</protein>
<dbReference type="Proteomes" id="UP000041314">
    <property type="component" value="Unassembled WGS sequence"/>
</dbReference>
<sequence length="43" mass="4808">MVICGIQLFCLLVFMINDRFEHAIFGKFQHRLQAVDIGGVAGV</sequence>